<dbReference type="KEGG" id="fwa:DCMF_11885"/>
<sequence>MNRVVIEPMGMGRILDISFQLFRQKLKVYLLISLVGNIANILFYLISGILALTYSTEAYENTQGVVSLIGAIPLGIFYVFMTAALISATNCFLNQEEVTVGKAFRLGAGRFWALVGTGLLYILGIFFGLLLFIIPGIFLMVRWFLNPQAVMMENVAGTKALGRSKELVKGYWWRSFWFVIVVGIITGVASGIVVVLSSLAASVAGNGQVEVVMTNFLTPLVTVIVSPYSVIAATLYYFELRARKEGWDLEQSIGRLEGDTKDE</sequence>
<keyword evidence="1" id="KW-1133">Transmembrane helix</keyword>
<accession>A0A3G1KSF4</accession>
<dbReference type="AlphaFoldDB" id="A0A3G1KSF4"/>
<keyword evidence="1" id="KW-0472">Membrane</keyword>
<protein>
    <recommendedName>
        <fullName evidence="4">Glycerophosphoryl diester phosphodiesterase membrane domain-containing protein</fullName>
    </recommendedName>
</protein>
<dbReference type="Proteomes" id="UP000323521">
    <property type="component" value="Chromosome"/>
</dbReference>
<evidence type="ECO:0000256" key="1">
    <source>
        <dbReference type="SAM" id="Phobius"/>
    </source>
</evidence>
<feature type="transmembrane region" description="Helical" evidence="1">
    <location>
        <begin position="119"/>
        <end position="145"/>
    </location>
</feature>
<reference evidence="2 3" key="1">
    <citation type="submission" date="2016-10" db="EMBL/GenBank/DDBJ databases">
        <title>Complete Genome Sequence of Peptococcaceae strain DCMF.</title>
        <authorList>
            <person name="Edwards R.J."/>
            <person name="Holland S.I."/>
            <person name="Deshpande N.P."/>
            <person name="Wong Y.K."/>
            <person name="Ertan H."/>
            <person name="Manefield M."/>
            <person name="Russell T.L."/>
            <person name="Lee M.J."/>
        </authorList>
    </citation>
    <scope>NUCLEOTIDE SEQUENCE [LARGE SCALE GENOMIC DNA]</scope>
    <source>
        <strain evidence="2 3">DCMF</strain>
    </source>
</reference>
<feature type="transmembrane region" description="Helical" evidence="1">
    <location>
        <begin position="216"/>
        <end position="238"/>
    </location>
</feature>
<gene>
    <name evidence="2" type="ORF">DCMF_11885</name>
</gene>
<organism evidence="2 3">
    <name type="scientific">Formimonas warabiya</name>
    <dbReference type="NCBI Taxonomy" id="1761012"/>
    <lineage>
        <taxon>Bacteria</taxon>
        <taxon>Bacillati</taxon>
        <taxon>Bacillota</taxon>
        <taxon>Clostridia</taxon>
        <taxon>Eubacteriales</taxon>
        <taxon>Peptococcaceae</taxon>
        <taxon>Candidatus Formimonas</taxon>
    </lineage>
</organism>
<proteinExistence type="predicted"/>
<feature type="transmembrane region" description="Helical" evidence="1">
    <location>
        <begin position="171"/>
        <end position="196"/>
    </location>
</feature>
<name>A0A3G1KSF4_FORW1</name>
<keyword evidence="1" id="KW-0812">Transmembrane</keyword>
<dbReference type="EMBL" id="CP017634">
    <property type="protein sequence ID" value="ATW25376.1"/>
    <property type="molecule type" value="Genomic_DNA"/>
</dbReference>
<keyword evidence="3" id="KW-1185">Reference proteome</keyword>
<feature type="transmembrane region" description="Helical" evidence="1">
    <location>
        <begin position="64"/>
        <end position="86"/>
    </location>
</feature>
<feature type="transmembrane region" description="Helical" evidence="1">
    <location>
        <begin position="28"/>
        <end position="52"/>
    </location>
</feature>
<evidence type="ECO:0000313" key="3">
    <source>
        <dbReference type="Proteomes" id="UP000323521"/>
    </source>
</evidence>
<evidence type="ECO:0008006" key="4">
    <source>
        <dbReference type="Google" id="ProtNLM"/>
    </source>
</evidence>
<evidence type="ECO:0000313" key="2">
    <source>
        <dbReference type="EMBL" id="ATW25376.1"/>
    </source>
</evidence>